<name>A0ABX6JBU4_9FIRM</name>
<dbReference type="Proteomes" id="UP000464715">
    <property type="component" value="Chromosome"/>
</dbReference>
<sequence>MKEGVPMKKKVIAGAAAVVLLAAFIILKKKGGEVNGKHGRKDDKSSFCL</sequence>
<dbReference type="EMBL" id="CP048626">
    <property type="protein sequence ID" value="QIB55667.1"/>
    <property type="molecule type" value="Genomic_DNA"/>
</dbReference>
<dbReference type="GeneID" id="75052852"/>
<evidence type="ECO:0000313" key="1">
    <source>
        <dbReference type="EMBL" id="QIB55667.1"/>
    </source>
</evidence>
<keyword evidence="2" id="KW-1185">Reference proteome</keyword>
<evidence type="ECO:0000313" key="2">
    <source>
        <dbReference type="Proteomes" id="UP000464715"/>
    </source>
</evidence>
<proteinExistence type="predicted"/>
<accession>A0ABX6JBU4</accession>
<gene>
    <name evidence="1" type="ORF">GXM18_12720</name>
</gene>
<organism evidence="1 2">
    <name type="scientific">Blautia producta ATCC 27340 = DSM 2950</name>
    <dbReference type="NCBI Taxonomy" id="1121114"/>
    <lineage>
        <taxon>Bacteria</taxon>
        <taxon>Bacillati</taxon>
        <taxon>Bacillota</taxon>
        <taxon>Clostridia</taxon>
        <taxon>Lachnospirales</taxon>
        <taxon>Lachnospiraceae</taxon>
        <taxon>Blautia</taxon>
    </lineage>
</organism>
<protein>
    <submittedName>
        <fullName evidence="1">Uncharacterized protein</fullName>
    </submittedName>
</protein>
<dbReference type="RefSeq" id="WP_154659384.1">
    <property type="nucleotide sequence ID" value="NZ_AUUC01000005.1"/>
</dbReference>
<reference evidence="1 2" key="1">
    <citation type="submission" date="2020-02" db="EMBL/GenBank/DDBJ databases">
        <title>Complete genome sequence of Blautia producta JCM 1471(T).</title>
        <authorList>
            <person name="Tourlousse D.M."/>
            <person name="Sakamoto M."/>
            <person name="Miura T."/>
            <person name="Narita K."/>
            <person name="Ohashi A."/>
            <person name="Uchino Y."/>
            <person name="Yamazoe A."/>
            <person name="Kameyama K."/>
            <person name="Terauchi J."/>
            <person name="Ohkuma M."/>
            <person name="Kawasaki H."/>
            <person name="Sekiguchi Y."/>
        </authorList>
    </citation>
    <scope>NUCLEOTIDE SEQUENCE [LARGE SCALE GENOMIC DNA]</scope>
    <source>
        <strain evidence="1 2">JCM 1471</strain>
    </source>
</reference>